<protein>
    <submittedName>
        <fullName evidence="5">Thermonuclease family protein</fullName>
    </submittedName>
</protein>
<gene>
    <name evidence="5" type="ORF">RZP41_26085</name>
</gene>
<evidence type="ECO:0000313" key="6">
    <source>
        <dbReference type="Proteomes" id="UP001284547"/>
    </source>
</evidence>
<dbReference type="RefSeq" id="WP_316941411.1">
    <property type="nucleotide sequence ID" value="NZ_JAWHZD010000029.1"/>
</dbReference>
<name>A0AAW8XYN7_9ENTR</name>
<dbReference type="GO" id="GO:0016787">
    <property type="term" value="F:hydrolase activity"/>
    <property type="evidence" value="ECO:0007669"/>
    <property type="project" value="UniProtKB-KW"/>
</dbReference>
<dbReference type="Proteomes" id="UP001284547">
    <property type="component" value="Unassembled WGS sequence"/>
</dbReference>
<keyword evidence="1" id="KW-0540">Nuclease</keyword>
<evidence type="ECO:0000256" key="2">
    <source>
        <dbReference type="ARBA" id="ARBA00022759"/>
    </source>
</evidence>
<dbReference type="SUPFAM" id="SSF50199">
    <property type="entry name" value="Staphylococcal nuclease"/>
    <property type="match status" value="1"/>
</dbReference>
<evidence type="ECO:0000313" key="5">
    <source>
        <dbReference type="EMBL" id="MDV0844685.1"/>
    </source>
</evidence>
<dbReference type="SMART" id="SM00318">
    <property type="entry name" value="SNc"/>
    <property type="match status" value="1"/>
</dbReference>
<accession>A0AAW8XYN7</accession>
<dbReference type="GO" id="GO:0005737">
    <property type="term" value="C:cytoplasm"/>
    <property type="evidence" value="ECO:0007669"/>
    <property type="project" value="TreeGrafter"/>
</dbReference>
<dbReference type="GO" id="GO:0004519">
    <property type="term" value="F:endonuclease activity"/>
    <property type="evidence" value="ECO:0007669"/>
    <property type="project" value="UniProtKB-KW"/>
</dbReference>
<dbReference type="EMBL" id="JAWHZD010000029">
    <property type="protein sequence ID" value="MDV0844685.1"/>
    <property type="molecule type" value="Genomic_DNA"/>
</dbReference>
<keyword evidence="2" id="KW-0255">Endonuclease</keyword>
<dbReference type="AlphaFoldDB" id="A0AAW8XYN7"/>
<feature type="domain" description="TNase-like" evidence="4">
    <location>
        <begin position="30"/>
        <end position="162"/>
    </location>
</feature>
<comment type="caution">
    <text evidence="5">The sequence shown here is derived from an EMBL/GenBank/DDBJ whole genome shotgun (WGS) entry which is preliminary data.</text>
</comment>
<evidence type="ECO:0000256" key="3">
    <source>
        <dbReference type="ARBA" id="ARBA00022801"/>
    </source>
</evidence>
<reference evidence="5" key="1">
    <citation type="submission" date="2023-10" db="EMBL/GenBank/DDBJ databases">
        <title>Surveillance and assessment of the effects of hospital wastewater treatment on clearance of pathogenic bacterial and antimicrobial resistance genes.</title>
        <authorList>
            <person name="Wu Y."/>
        </authorList>
    </citation>
    <scope>NUCLEOTIDE SEQUENCE</scope>
    <source>
        <strain evidence="5">23-M-SRM-33-1</strain>
    </source>
</reference>
<dbReference type="InterPro" id="IPR016071">
    <property type="entry name" value="Staphylococal_nuclease_OB-fold"/>
</dbReference>
<dbReference type="Pfam" id="PF00565">
    <property type="entry name" value="SNase"/>
    <property type="match status" value="1"/>
</dbReference>
<dbReference type="PANTHER" id="PTHR12302">
    <property type="entry name" value="EBNA2 BINDING PROTEIN P100"/>
    <property type="match status" value="1"/>
</dbReference>
<organism evidence="5 6">
    <name type="scientific">Klebsiella quasipneumoniae subsp. quasipneumoniae</name>
    <dbReference type="NCBI Taxonomy" id="1667327"/>
    <lineage>
        <taxon>Bacteria</taxon>
        <taxon>Pseudomonadati</taxon>
        <taxon>Pseudomonadota</taxon>
        <taxon>Gammaproteobacteria</taxon>
        <taxon>Enterobacterales</taxon>
        <taxon>Enterobacteriaceae</taxon>
        <taxon>Klebsiella/Raoultella group</taxon>
        <taxon>Klebsiella</taxon>
        <taxon>Klebsiella pneumoniae complex</taxon>
    </lineage>
</organism>
<sequence length="177" mass="19537">MTVDVQSVQKFGRVIILLALGTTSPLLSAETFTGQVVRVSDGDTVKVLTEQTCNSGGDCRSGKVQYRVRLAEIDAPEKKQPFGSKAKAALSALVAGQMITVEQVGKDGYGRLVANLYADGKWVNAELVRSGDAWVYRQYAKTPALFKLEEEAREGKRGLWALPEPERTPPWEWRKTH</sequence>
<evidence type="ECO:0000259" key="4">
    <source>
        <dbReference type="PROSITE" id="PS50830"/>
    </source>
</evidence>
<dbReference type="PROSITE" id="PS50830">
    <property type="entry name" value="TNASE_3"/>
    <property type="match status" value="1"/>
</dbReference>
<keyword evidence="3" id="KW-0378">Hydrolase</keyword>
<dbReference type="PANTHER" id="PTHR12302:SF3">
    <property type="entry name" value="SERINE_THREONINE-PROTEIN KINASE 31"/>
    <property type="match status" value="1"/>
</dbReference>
<dbReference type="Gene3D" id="2.40.50.90">
    <property type="match status" value="1"/>
</dbReference>
<evidence type="ECO:0000256" key="1">
    <source>
        <dbReference type="ARBA" id="ARBA00022722"/>
    </source>
</evidence>
<dbReference type="InterPro" id="IPR035437">
    <property type="entry name" value="SNase_OB-fold_sf"/>
</dbReference>
<proteinExistence type="predicted"/>